<proteinExistence type="predicted"/>
<comment type="caution">
    <text evidence="3">The sequence shown here is derived from an EMBL/GenBank/DDBJ whole genome shotgun (WGS) entry which is preliminary data.</text>
</comment>
<evidence type="ECO:0000256" key="1">
    <source>
        <dbReference type="SAM" id="MobiDB-lite"/>
    </source>
</evidence>
<feature type="compositionally biased region" description="Polar residues" evidence="1">
    <location>
        <begin position="184"/>
        <end position="195"/>
    </location>
</feature>
<organism evidence="3 4">
    <name type="scientific">Candidatus Clostridium eludens</name>
    <dbReference type="NCBI Taxonomy" id="3381663"/>
    <lineage>
        <taxon>Bacteria</taxon>
        <taxon>Bacillati</taxon>
        <taxon>Bacillota</taxon>
        <taxon>Clostridia</taxon>
        <taxon>Eubacteriales</taxon>
        <taxon>Clostridiaceae</taxon>
        <taxon>Clostridium</taxon>
    </lineage>
</organism>
<evidence type="ECO:0000313" key="3">
    <source>
        <dbReference type="EMBL" id="MFL0198467.1"/>
    </source>
</evidence>
<sequence>MIKMKYKLISAIMLAAPLLANTGIATTVHACANTQPISHVSSYYTFANFEAKLNSLVAAGTITQSQESTILNLYYNGKITTRSTFKAELDALVAGGTITQSQELSILNLFTGWGSSWYIPAPSSGGGNYRPSPISTPNGINHNTPQPNNSKTNSPAPTRTNQNAQKPSNSKQNNPKVNTPAVVTPSNSSTNNCGK</sequence>
<feature type="signal peptide" evidence="2">
    <location>
        <begin position="1"/>
        <end position="20"/>
    </location>
</feature>
<name>A0ABW8SRV9_9CLOT</name>
<evidence type="ECO:0000313" key="4">
    <source>
        <dbReference type="Proteomes" id="UP001623660"/>
    </source>
</evidence>
<reference evidence="3 4" key="1">
    <citation type="submission" date="2024-11" db="EMBL/GenBank/DDBJ databases">
        <authorList>
            <person name="Heng Y.C."/>
            <person name="Lim A.C.H."/>
            <person name="Lee J.K.Y."/>
            <person name="Kittelmann S."/>
        </authorList>
    </citation>
    <scope>NUCLEOTIDE SEQUENCE [LARGE SCALE GENOMIC DNA]</scope>
    <source>
        <strain evidence="3 4">WILCCON 0269</strain>
    </source>
</reference>
<feature type="chain" id="PRO_5046677714" evidence="2">
    <location>
        <begin position="21"/>
        <end position="195"/>
    </location>
</feature>
<dbReference type="Proteomes" id="UP001623660">
    <property type="component" value="Unassembled WGS sequence"/>
</dbReference>
<accession>A0ABW8SRV9</accession>
<evidence type="ECO:0000256" key="2">
    <source>
        <dbReference type="SAM" id="SignalP"/>
    </source>
</evidence>
<gene>
    <name evidence="3" type="ORF">ACJDU8_23320</name>
</gene>
<feature type="compositionally biased region" description="Polar residues" evidence="1">
    <location>
        <begin position="133"/>
        <end position="177"/>
    </location>
</feature>
<keyword evidence="4" id="KW-1185">Reference proteome</keyword>
<protein>
    <submittedName>
        <fullName evidence="3">Uncharacterized protein</fullName>
    </submittedName>
</protein>
<keyword evidence="2" id="KW-0732">Signal</keyword>
<dbReference type="RefSeq" id="WP_406794577.1">
    <property type="nucleotide sequence ID" value="NZ_JBJHZX010000062.1"/>
</dbReference>
<feature type="region of interest" description="Disordered" evidence="1">
    <location>
        <begin position="128"/>
        <end position="195"/>
    </location>
</feature>
<dbReference type="EMBL" id="JBJHZX010000062">
    <property type="protein sequence ID" value="MFL0198467.1"/>
    <property type="molecule type" value="Genomic_DNA"/>
</dbReference>